<evidence type="ECO:0000313" key="1">
    <source>
        <dbReference type="EMBL" id="VEL08350.1"/>
    </source>
</evidence>
<proteinExistence type="predicted"/>
<organism evidence="1 2">
    <name type="scientific">Protopolystoma xenopodis</name>
    <dbReference type="NCBI Taxonomy" id="117903"/>
    <lineage>
        <taxon>Eukaryota</taxon>
        <taxon>Metazoa</taxon>
        <taxon>Spiralia</taxon>
        <taxon>Lophotrochozoa</taxon>
        <taxon>Platyhelminthes</taxon>
        <taxon>Monogenea</taxon>
        <taxon>Polyopisthocotylea</taxon>
        <taxon>Polystomatidea</taxon>
        <taxon>Polystomatidae</taxon>
        <taxon>Protopolystoma</taxon>
    </lineage>
</organism>
<name>A0A448WCD3_9PLAT</name>
<dbReference type="AlphaFoldDB" id="A0A448WCD3"/>
<gene>
    <name evidence="1" type="ORF">PXEA_LOCUS1790</name>
</gene>
<comment type="caution">
    <text evidence="1">The sequence shown here is derived from an EMBL/GenBank/DDBJ whole genome shotgun (WGS) entry which is preliminary data.</text>
</comment>
<dbReference type="Proteomes" id="UP000784294">
    <property type="component" value="Unassembled WGS sequence"/>
</dbReference>
<keyword evidence="2" id="KW-1185">Reference proteome</keyword>
<sequence>MTAQRSSRIQATDASVRMPLTASARMDVAQAHGAIPVVAHTLREDTAWMVAVTDRALEAPVDLVSGTADDGLEHF</sequence>
<accession>A0A448WCD3</accession>
<reference evidence="1" key="1">
    <citation type="submission" date="2018-11" db="EMBL/GenBank/DDBJ databases">
        <authorList>
            <consortium name="Pathogen Informatics"/>
        </authorList>
    </citation>
    <scope>NUCLEOTIDE SEQUENCE</scope>
</reference>
<protein>
    <submittedName>
        <fullName evidence="1">Uncharacterized protein</fullName>
    </submittedName>
</protein>
<dbReference type="EMBL" id="CAAALY010003724">
    <property type="protein sequence ID" value="VEL08350.1"/>
    <property type="molecule type" value="Genomic_DNA"/>
</dbReference>
<evidence type="ECO:0000313" key="2">
    <source>
        <dbReference type="Proteomes" id="UP000784294"/>
    </source>
</evidence>